<evidence type="ECO:0000313" key="2">
    <source>
        <dbReference type="Proteomes" id="UP000054270"/>
    </source>
</evidence>
<dbReference type="EMBL" id="KN817540">
    <property type="protein sequence ID" value="KJA23897.1"/>
    <property type="molecule type" value="Genomic_DNA"/>
</dbReference>
<dbReference type="Proteomes" id="UP000054270">
    <property type="component" value="Unassembled WGS sequence"/>
</dbReference>
<organism evidence="1 2">
    <name type="scientific">Hypholoma sublateritium (strain FD-334 SS-4)</name>
    <dbReference type="NCBI Taxonomy" id="945553"/>
    <lineage>
        <taxon>Eukaryota</taxon>
        <taxon>Fungi</taxon>
        <taxon>Dikarya</taxon>
        <taxon>Basidiomycota</taxon>
        <taxon>Agaricomycotina</taxon>
        <taxon>Agaricomycetes</taxon>
        <taxon>Agaricomycetidae</taxon>
        <taxon>Agaricales</taxon>
        <taxon>Agaricineae</taxon>
        <taxon>Strophariaceae</taxon>
        <taxon>Hypholoma</taxon>
    </lineage>
</organism>
<dbReference type="AlphaFoldDB" id="A0A0D2L9J3"/>
<protein>
    <submittedName>
        <fullName evidence="1">Uncharacterized protein</fullName>
    </submittedName>
</protein>
<proteinExistence type="predicted"/>
<reference evidence="2" key="1">
    <citation type="submission" date="2014-04" db="EMBL/GenBank/DDBJ databases">
        <title>Evolutionary Origins and Diversification of the Mycorrhizal Mutualists.</title>
        <authorList>
            <consortium name="DOE Joint Genome Institute"/>
            <consortium name="Mycorrhizal Genomics Consortium"/>
            <person name="Kohler A."/>
            <person name="Kuo A."/>
            <person name="Nagy L.G."/>
            <person name="Floudas D."/>
            <person name="Copeland A."/>
            <person name="Barry K.W."/>
            <person name="Cichocki N."/>
            <person name="Veneault-Fourrey C."/>
            <person name="LaButti K."/>
            <person name="Lindquist E.A."/>
            <person name="Lipzen A."/>
            <person name="Lundell T."/>
            <person name="Morin E."/>
            <person name="Murat C."/>
            <person name="Riley R."/>
            <person name="Ohm R."/>
            <person name="Sun H."/>
            <person name="Tunlid A."/>
            <person name="Henrissat B."/>
            <person name="Grigoriev I.V."/>
            <person name="Hibbett D.S."/>
            <person name="Martin F."/>
        </authorList>
    </citation>
    <scope>NUCLEOTIDE SEQUENCE [LARGE SCALE GENOMIC DNA]</scope>
    <source>
        <strain evidence="2">FD-334 SS-4</strain>
    </source>
</reference>
<accession>A0A0D2L9J3</accession>
<keyword evidence="2" id="KW-1185">Reference proteome</keyword>
<sequence length="212" mass="24266">MSSRLRKTLSKASLRGLYAIAMVLCENNPDRKTQPLKVLVSGGASIILSKRQPHLESTKCIEITAKDPEVEELFAAKQDAWKKLPHVYQNWLVADHLSDELKERQMIYNNSINNEFGPCWYAEGLAVYTTDWKFQLGAQIRRSILFGADQTALEKVFAIIRILVDDQYKHPLLVSHVYAWYSNRALLAPDDLRYIVAAYQARFPNELTPITL</sequence>
<gene>
    <name evidence="1" type="ORF">HYPSUDRAFT_1079181</name>
</gene>
<name>A0A0D2L9J3_HYPSF</name>
<evidence type="ECO:0000313" key="1">
    <source>
        <dbReference type="EMBL" id="KJA23897.1"/>
    </source>
</evidence>